<dbReference type="EMBL" id="JAPUFD010000007">
    <property type="protein sequence ID" value="MDI1488595.1"/>
    <property type="molecule type" value="Genomic_DNA"/>
</dbReference>
<feature type="compositionally biased region" description="Basic and acidic residues" evidence="1">
    <location>
        <begin position="13"/>
        <end position="22"/>
    </location>
</feature>
<feature type="compositionally biased region" description="Polar residues" evidence="1">
    <location>
        <begin position="508"/>
        <end position="524"/>
    </location>
</feature>
<feature type="compositionally biased region" description="Polar residues" evidence="1">
    <location>
        <begin position="852"/>
        <end position="875"/>
    </location>
</feature>
<proteinExistence type="predicted"/>
<feature type="region of interest" description="Disordered" evidence="1">
    <location>
        <begin position="1"/>
        <end position="1062"/>
    </location>
</feature>
<sequence>MASRGAFGFRSAKPPEKEDKKNKAQRCLARTASITSTAPSTSKLPTQSSSFFSRGKHAKPKTEAQTRTAPSANIPGSRGQNIVDIGSTRSDMSRPSEARSAQPVGAGSSAGTTTVSIKSGKPRNVLRRRAPSIERSVGYPATESSASSYEPSRQYLTSKSSPGGYHDSEPRSIMGVSAPQASHTAASYQPRGLGLGSEYATSSSHMATYNSRRNPQSTSTSTLPPPTPTQGHDSGSSTRRSESPGAFSRTSTPTSMSSQSPGVPTPLKAPLRPKTTSPTRSRPPVSTRGMDRIAREEKAAPRTTGLASVRESATSSSSSSTIKPESRTGGNRTPHADLPSPNPITPPPTHPPGSGTSSQGQGFPQRKGSLKYREEQASKTTSRPAGSAPRDQGHTNVASSQAGRARMPPTRPSREGVEIDERLVNLSQQHPTLQPSAPIIEDESRRTNDNEKRWGDSRSGGSHSVRVGLSRTPSVSSSAFPSRMPSPNVASISKYASPTESSRARPSVETNISAAKSSKDPSPQSAGSSKSSSRFGFFTRRTRSPMETTASEQAEKAAKKGPAAGTGHEGYGKYARRGRSGSTTSASRGRSTSSTSIGRTPSSRKSSLTSRDGPELDDFYRDRLAPKAITGRGQEYEAGSDPYTTWSAQSSVSAFDHPTSSGSRARVPASDSQTSLQEPAHRLHHINRRLPQREDDAAKATVGQSYQPSGAPSLATRRSLHRSQNFQDAEPVRIPAPINTEATAPSPMTSRDTFQSQLRTQDSTVPVADDISEGHEGNWLKSNKTAKTKKSPRKWNFFQRSQASPKPALPAAPRSDDDQGNMKAALSKAPVAQESRQVPFYALMDNSEQESTDLGSMSQLARSNSQVNRSGSFSVPRSRDPSPDKQSRKLSMLLPSPPTMMTAFPKSPSRSHPSQSPAPPAPVLVQPSSVERQPSDVATSSEPRKPRLQQIGRIPRVVSKRDRLHRPPPQSFSRPRPYTPRQEDVPSSAPIVASGGHPVGPESSALGIQTESIPQRPWDAQDSARPARAPMDPSQTSNPTSHKDEFMAFPPRIGSEVSGSSSSGILSYVAANTTAVVPEPGTAPSEDEVWNEYYEYLDTVESPGPATSGKGSYLDKGKGKARLQPPPLHIRKDSSVTGSKTSSPERFHAATYPPAAAAPNRDLPSPPKKSKLLEVPPTPGTISDLLAGYADRDSTVSKHRSRSTTSRYSTSSIESEADSLAGHEAQRSHPSSAAPQLTPAQRLSQIYLRRDALLASTWLSFDRVLFSPAHGQVQSNSKDRILVLDGLGDDEWSFYCAEHYPTATIYNLSPKARNDAPAIQIPGVPKPPDNHKHIQYTSLGSTFPFPQEFFAAAVFRFPAATSDAAYYSTVSEFKRVLRPGGYLEMSMLDIDMINMGSLTRRALRALKERKQVANREVSLKPLSDNIQKMLGKKAFDNIYRVQPIVPVAGQVNSSRAESFDSASGKQLPVKPGVERGSGDIAKNLAKVGRWWFSSCYEAGVRGSIWNDKALLAECEARETGFRFLLCYAQKPVHKRRTRSF</sequence>
<feature type="compositionally biased region" description="Basic and acidic residues" evidence="1">
    <location>
        <begin position="442"/>
        <end position="456"/>
    </location>
</feature>
<feature type="compositionally biased region" description="Basic residues" evidence="1">
    <location>
        <begin position="784"/>
        <end position="793"/>
    </location>
</feature>
<dbReference type="Proteomes" id="UP001161017">
    <property type="component" value="Unassembled WGS sequence"/>
</dbReference>
<name>A0AA43TVZ7_9LECA</name>
<feature type="compositionally biased region" description="Polar residues" evidence="1">
    <location>
        <begin position="199"/>
        <end position="214"/>
    </location>
</feature>
<feature type="compositionally biased region" description="Low complexity" evidence="1">
    <location>
        <begin position="1149"/>
        <end position="1159"/>
    </location>
</feature>
<feature type="compositionally biased region" description="Basic and acidic residues" evidence="1">
    <location>
        <begin position="877"/>
        <end position="887"/>
    </location>
</feature>
<feature type="compositionally biased region" description="Low complexity" evidence="1">
    <location>
        <begin position="272"/>
        <end position="288"/>
    </location>
</feature>
<feature type="compositionally biased region" description="Low complexity" evidence="1">
    <location>
        <begin position="248"/>
        <end position="260"/>
    </location>
</feature>
<feature type="compositionally biased region" description="Polar residues" evidence="1">
    <location>
        <begin position="142"/>
        <end position="161"/>
    </location>
</feature>
<feature type="region of interest" description="Disordered" evidence="1">
    <location>
        <begin position="1100"/>
        <end position="1237"/>
    </location>
</feature>
<feature type="compositionally biased region" description="Polar residues" evidence="1">
    <location>
        <begin position="425"/>
        <end position="435"/>
    </location>
</feature>
<feature type="compositionally biased region" description="Polar residues" evidence="1">
    <location>
        <begin position="488"/>
        <end position="501"/>
    </location>
</feature>
<feature type="compositionally biased region" description="Basic residues" evidence="1">
    <location>
        <begin position="120"/>
        <end position="130"/>
    </location>
</feature>
<feature type="compositionally biased region" description="Low complexity" evidence="1">
    <location>
        <begin position="525"/>
        <end position="539"/>
    </location>
</feature>
<feature type="compositionally biased region" description="Pro residues" evidence="1">
    <location>
        <begin position="340"/>
        <end position="351"/>
    </location>
</feature>
<feature type="compositionally biased region" description="Low complexity" evidence="1">
    <location>
        <begin position="1203"/>
        <end position="1214"/>
    </location>
</feature>
<protein>
    <recommendedName>
        <fullName evidence="4">Methyltransferase type 11 domain-containing protein</fullName>
    </recommendedName>
</protein>
<reference evidence="2" key="1">
    <citation type="journal article" date="2023" name="Genome Biol. Evol.">
        <title>First Whole Genome Sequence and Flow Cytometry Genome Size Data for the Lichen-Forming Fungus Ramalina farinacea (Ascomycota).</title>
        <authorList>
            <person name="Llewellyn T."/>
            <person name="Mian S."/>
            <person name="Hill R."/>
            <person name="Leitch I.J."/>
            <person name="Gaya E."/>
        </authorList>
    </citation>
    <scope>NUCLEOTIDE SEQUENCE</scope>
    <source>
        <strain evidence="2">LIQ254RAFAR</strain>
    </source>
</reference>
<organism evidence="2 3">
    <name type="scientific">Ramalina farinacea</name>
    <dbReference type="NCBI Taxonomy" id="258253"/>
    <lineage>
        <taxon>Eukaryota</taxon>
        <taxon>Fungi</taxon>
        <taxon>Dikarya</taxon>
        <taxon>Ascomycota</taxon>
        <taxon>Pezizomycotina</taxon>
        <taxon>Lecanoromycetes</taxon>
        <taxon>OSLEUM clade</taxon>
        <taxon>Lecanoromycetidae</taxon>
        <taxon>Lecanorales</taxon>
        <taxon>Lecanorineae</taxon>
        <taxon>Ramalinaceae</taxon>
        <taxon>Ramalina</taxon>
    </lineage>
</organism>
<accession>A0AA43TVZ7</accession>
<feature type="compositionally biased region" description="Low complexity" evidence="1">
    <location>
        <begin position="580"/>
        <end position="604"/>
    </location>
</feature>
<evidence type="ECO:0008006" key="4">
    <source>
        <dbReference type="Google" id="ProtNLM"/>
    </source>
</evidence>
<feature type="compositionally biased region" description="Polar residues" evidence="1">
    <location>
        <begin position="930"/>
        <end position="941"/>
    </location>
</feature>
<keyword evidence="3" id="KW-1185">Reference proteome</keyword>
<feature type="compositionally biased region" description="Polar residues" evidence="1">
    <location>
        <begin position="1228"/>
        <end position="1237"/>
    </location>
</feature>
<feature type="compositionally biased region" description="Low complexity" evidence="1">
    <location>
        <begin position="29"/>
        <end position="42"/>
    </location>
</feature>
<feature type="compositionally biased region" description="Polar residues" evidence="1">
    <location>
        <begin position="740"/>
        <end position="764"/>
    </location>
</feature>
<feature type="compositionally biased region" description="Low complexity" evidence="1">
    <location>
        <begin position="352"/>
        <end position="365"/>
    </location>
</feature>
<feature type="compositionally biased region" description="Polar residues" evidence="1">
    <location>
        <begin position="43"/>
        <end position="52"/>
    </location>
</feature>
<comment type="caution">
    <text evidence="2">The sequence shown here is derived from an EMBL/GenBank/DDBJ whole genome shotgun (WGS) entry which is preliminary data.</text>
</comment>
<evidence type="ECO:0000313" key="2">
    <source>
        <dbReference type="EMBL" id="MDI1488595.1"/>
    </source>
</evidence>
<feature type="compositionally biased region" description="Basic and acidic residues" evidence="1">
    <location>
        <begin position="412"/>
        <end position="423"/>
    </location>
</feature>
<feature type="compositionally biased region" description="Low complexity" evidence="1">
    <location>
        <begin position="457"/>
        <end position="471"/>
    </location>
</feature>
<feature type="compositionally biased region" description="Basic and acidic residues" evidence="1">
    <location>
        <begin position="289"/>
        <end position="300"/>
    </location>
</feature>
<evidence type="ECO:0000313" key="3">
    <source>
        <dbReference type="Proteomes" id="UP001161017"/>
    </source>
</evidence>
<evidence type="ECO:0000256" key="1">
    <source>
        <dbReference type="SAM" id="MobiDB-lite"/>
    </source>
</evidence>
<feature type="compositionally biased region" description="Polar residues" evidence="1">
    <location>
        <begin position="642"/>
        <end position="663"/>
    </location>
</feature>
<feature type="compositionally biased region" description="Low complexity" evidence="1">
    <location>
        <begin position="312"/>
        <end position="321"/>
    </location>
</feature>
<gene>
    <name evidence="2" type="ORF">OHK93_007870</name>
</gene>
<feature type="compositionally biased region" description="Basic and acidic residues" evidence="1">
    <location>
        <begin position="612"/>
        <end position="625"/>
    </location>
</feature>